<keyword evidence="1" id="KW-0812">Transmembrane</keyword>
<keyword evidence="1" id="KW-0472">Membrane</keyword>
<keyword evidence="1" id="KW-1133">Transmembrane helix</keyword>
<dbReference type="RefSeq" id="XP_042606714.1">
    <property type="nucleotide sequence ID" value="XM_042750780.1"/>
</dbReference>
<evidence type="ECO:0000313" key="2">
    <source>
        <dbReference type="RefSeq" id="XP_042606714.1"/>
    </source>
</evidence>
<dbReference type="PANTHER" id="PTHR21063:SF4">
    <property type="entry name" value="CD48 ANTIGEN-RELATED"/>
    <property type="match status" value="1"/>
</dbReference>
<dbReference type="Proteomes" id="UP001155660">
    <property type="component" value="Chromosome B23"/>
</dbReference>
<protein>
    <submittedName>
        <fullName evidence="2">Uncharacterized protein LOC109048275</fullName>
    </submittedName>
</protein>
<dbReference type="AlphaFoldDB" id="A0A9R0APR6"/>
<proteinExistence type="predicted"/>
<accession>A0A9R0APR6</accession>
<gene>
    <name evidence="2" type="primary">LOC109048275</name>
</gene>
<evidence type="ECO:0000256" key="1">
    <source>
        <dbReference type="SAM" id="Phobius"/>
    </source>
</evidence>
<sequence>MIDKKIRVCSVRFYSNIKLFYNMMLFAVVTCWIGITAGAAVESLTVSEGGNLTISIHIEKWDRDPQVLVTLLKGSSQEPIAQVICHNGACEQKSWRSGVSLISVGQNMTLILMNISYNQTGLYKIYKLSSKLPENKIYNVAVYQPPLRTISPEQPASAVYSESFTAGISSAAVLLALVLIIAAVVGVIYRKHRKASFITEQFILTFLMMTLKIALNLKKRPNIT</sequence>
<dbReference type="OrthoDB" id="8923484at2759"/>
<dbReference type="KEGG" id="ccar:109048275"/>
<dbReference type="GeneID" id="109048275"/>
<reference evidence="2" key="1">
    <citation type="submission" date="2025-08" db="UniProtKB">
        <authorList>
            <consortium name="RefSeq"/>
        </authorList>
    </citation>
    <scope>IDENTIFICATION</scope>
    <source>
        <tissue evidence="2">Muscle</tissue>
    </source>
</reference>
<name>A0A9R0APR6_CYPCA</name>
<feature type="transmembrane region" description="Helical" evidence="1">
    <location>
        <begin position="164"/>
        <end position="189"/>
    </location>
</feature>
<feature type="transmembrane region" description="Helical" evidence="1">
    <location>
        <begin position="20"/>
        <end position="41"/>
    </location>
</feature>
<dbReference type="PANTHER" id="PTHR21063">
    <property type="entry name" value="LFA-3"/>
    <property type="match status" value="1"/>
</dbReference>
<organism evidence="2">
    <name type="scientific">Cyprinus carpio</name>
    <name type="common">Common carp</name>
    <dbReference type="NCBI Taxonomy" id="7962"/>
    <lineage>
        <taxon>Eukaryota</taxon>
        <taxon>Metazoa</taxon>
        <taxon>Chordata</taxon>
        <taxon>Craniata</taxon>
        <taxon>Vertebrata</taxon>
        <taxon>Euteleostomi</taxon>
        <taxon>Actinopterygii</taxon>
        <taxon>Neopterygii</taxon>
        <taxon>Teleostei</taxon>
        <taxon>Ostariophysi</taxon>
        <taxon>Cypriniformes</taxon>
        <taxon>Cyprinidae</taxon>
        <taxon>Cyprininae</taxon>
        <taxon>Cyprinus</taxon>
    </lineage>
</organism>